<dbReference type="InterPro" id="IPR023214">
    <property type="entry name" value="HAD_sf"/>
</dbReference>
<dbReference type="GO" id="GO:0016787">
    <property type="term" value="F:hydrolase activity"/>
    <property type="evidence" value="ECO:0007669"/>
    <property type="project" value="UniProtKB-KW"/>
</dbReference>
<evidence type="ECO:0000313" key="2">
    <source>
        <dbReference type="Proteomes" id="UP000325295"/>
    </source>
</evidence>
<organism evidence="1 2">
    <name type="scientific">Paucilactobacillus nenjiangensis</name>
    <dbReference type="NCBI Taxonomy" id="1296540"/>
    <lineage>
        <taxon>Bacteria</taxon>
        <taxon>Bacillati</taxon>
        <taxon>Bacillota</taxon>
        <taxon>Bacilli</taxon>
        <taxon>Lactobacillales</taxon>
        <taxon>Lactobacillaceae</taxon>
        <taxon>Paucilactobacillus</taxon>
    </lineage>
</organism>
<dbReference type="SUPFAM" id="SSF56784">
    <property type="entry name" value="HAD-like"/>
    <property type="match status" value="1"/>
</dbReference>
<dbReference type="InterPro" id="IPR023198">
    <property type="entry name" value="PGP-like_dom2"/>
</dbReference>
<dbReference type="GO" id="GO:0004713">
    <property type="term" value="F:protein tyrosine kinase activity"/>
    <property type="evidence" value="ECO:0007669"/>
    <property type="project" value="TreeGrafter"/>
</dbReference>
<dbReference type="OrthoDB" id="9792518at2"/>
<keyword evidence="2" id="KW-1185">Reference proteome</keyword>
<sequence length="209" mass="23265">MANLFFDFDGTIADSEPGIVNSLKYAVAELEMKELTESEYRTFIGPPIYDSVNLHYPELNDDQVQEAVQVYHERYVTVGKFDLRIFDELESTLQELKTMGNKLYTASAKPVDVLTEILEHFNLAQYFDGIYGATDEFPAKTEILKHAMEMTGSTKSDSVLIGDTMNDINGGQNNGVKTIGVTYGFGEVNGATMIVNSPSEIISAVREMF</sequence>
<dbReference type="SFLD" id="SFLDS00003">
    <property type="entry name" value="Haloacid_Dehalogenase"/>
    <property type="match status" value="1"/>
</dbReference>
<dbReference type="Gene3D" id="1.10.150.240">
    <property type="entry name" value="Putative phosphatase, domain 2"/>
    <property type="match status" value="1"/>
</dbReference>
<gene>
    <name evidence="1" type="ORF">F0161_02620</name>
</gene>
<dbReference type="Pfam" id="PF13419">
    <property type="entry name" value="HAD_2"/>
    <property type="match status" value="1"/>
</dbReference>
<keyword evidence="1" id="KW-0378">Hydrolase</keyword>
<dbReference type="RefSeq" id="WP_150203631.1">
    <property type="nucleotide sequence ID" value="NZ_CAXYVY010000019.1"/>
</dbReference>
<dbReference type="PANTHER" id="PTHR43434:SF20">
    <property type="entry name" value="5'-NUCLEOTIDASE"/>
    <property type="match status" value="1"/>
</dbReference>
<dbReference type="InterPro" id="IPR036412">
    <property type="entry name" value="HAD-like_sf"/>
</dbReference>
<evidence type="ECO:0000313" key="1">
    <source>
        <dbReference type="EMBL" id="QER66877.1"/>
    </source>
</evidence>
<dbReference type="InterPro" id="IPR041492">
    <property type="entry name" value="HAD_2"/>
</dbReference>
<dbReference type="EMBL" id="CP043939">
    <property type="protein sequence ID" value="QER66877.1"/>
    <property type="molecule type" value="Genomic_DNA"/>
</dbReference>
<dbReference type="GO" id="GO:0005829">
    <property type="term" value="C:cytosol"/>
    <property type="evidence" value="ECO:0007669"/>
    <property type="project" value="TreeGrafter"/>
</dbReference>
<dbReference type="PANTHER" id="PTHR43434">
    <property type="entry name" value="PHOSPHOGLYCOLATE PHOSPHATASE"/>
    <property type="match status" value="1"/>
</dbReference>
<dbReference type="Proteomes" id="UP000325295">
    <property type="component" value="Chromosome"/>
</dbReference>
<dbReference type="AlphaFoldDB" id="A0A5P1X3U0"/>
<accession>A0A5P1X3U0</accession>
<dbReference type="InterPro" id="IPR050155">
    <property type="entry name" value="HAD-like_hydrolase_sf"/>
</dbReference>
<name>A0A5P1X3U0_9LACO</name>
<protein>
    <submittedName>
        <fullName evidence="1">HAD hydrolase-like protein</fullName>
    </submittedName>
</protein>
<reference evidence="1 2" key="1">
    <citation type="submission" date="2019-09" db="EMBL/GenBank/DDBJ databases">
        <title>Complete Genome Sequence of Lactobacillus nenjiangensis SH-Y15, isolated from sauerkraut.</title>
        <authorList>
            <person name="Yang H."/>
        </authorList>
    </citation>
    <scope>NUCLEOTIDE SEQUENCE [LARGE SCALE GENOMIC DNA]</scope>
    <source>
        <strain evidence="1 2">SH-Y15</strain>
    </source>
</reference>
<proteinExistence type="predicted"/>
<dbReference type="KEGG" id="lnn:F0161_02620"/>
<dbReference type="Gene3D" id="3.40.50.1000">
    <property type="entry name" value="HAD superfamily/HAD-like"/>
    <property type="match status" value="1"/>
</dbReference>
<dbReference type="SFLD" id="SFLDG01129">
    <property type="entry name" value="C1.5:_HAD__Beta-PGM__Phosphata"/>
    <property type="match status" value="1"/>
</dbReference>